<keyword evidence="2" id="KW-1185">Reference proteome</keyword>
<evidence type="ECO:0000313" key="2">
    <source>
        <dbReference type="Proteomes" id="UP001519921"/>
    </source>
</evidence>
<gene>
    <name evidence="1" type="ORF">KYD98_07385</name>
</gene>
<organism evidence="1 2">
    <name type="scientific">Clostridium weizhouense</name>
    <dbReference type="NCBI Taxonomy" id="2859781"/>
    <lineage>
        <taxon>Bacteria</taxon>
        <taxon>Bacillati</taxon>
        <taxon>Bacillota</taxon>
        <taxon>Clostridia</taxon>
        <taxon>Eubacteriales</taxon>
        <taxon>Clostridiaceae</taxon>
        <taxon>Clostridium</taxon>
    </lineage>
</organism>
<evidence type="ECO:0000313" key="1">
    <source>
        <dbReference type="EMBL" id="MBW6409912.1"/>
    </source>
</evidence>
<reference evidence="1 2" key="1">
    <citation type="submission" date="2021-07" db="EMBL/GenBank/DDBJ databases">
        <title>Clostridium weizhouense sp. nov., an anaerobic bacterium isolated from activated sludge of Petroleum wastewater.</title>
        <authorList>
            <person name="Li Q."/>
        </authorList>
    </citation>
    <scope>NUCLEOTIDE SEQUENCE [LARGE SCALE GENOMIC DNA]</scope>
    <source>
        <strain evidence="1 2">YB-6</strain>
    </source>
</reference>
<comment type="caution">
    <text evidence="1">The sequence shown here is derived from an EMBL/GenBank/DDBJ whole genome shotgun (WGS) entry which is preliminary data.</text>
</comment>
<dbReference type="Proteomes" id="UP001519921">
    <property type="component" value="Unassembled WGS sequence"/>
</dbReference>
<name>A0ABS7AMN0_9CLOT</name>
<sequence length="94" mass="10650">MTTYLITYHLNHHQHSQDDNLSRKIKSLGSWGQIMPSTWVIVSSMTSKEITSSLKDFLEPKELLFVSKLTSDNFGILPSGALPWIDECVKKVSI</sequence>
<proteinExistence type="predicted"/>
<accession>A0ABS7AMN0</accession>
<dbReference type="RefSeq" id="WP_219778968.1">
    <property type="nucleotide sequence ID" value="NZ_JAHXPT010000004.1"/>
</dbReference>
<evidence type="ECO:0008006" key="3">
    <source>
        <dbReference type="Google" id="ProtNLM"/>
    </source>
</evidence>
<protein>
    <recommendedName>
        <fullName evidence="3">SinR family protein</fullName>
    </recommendedName>
</protein>
<dbReference type="EMBL" id="JAHXPT010000004">
    <property type="protein sequence ID" value="MBW6409912.1"/>
    <property type="molecule type" value="Genomic_DNA"/>
</dbReference>